<dbReference type="EMBL" id="OE179875">
    <property type="protein sequence ID" value="CAD7569994.1"/>
    <property type="molecule type" value="Genomic_DNA"/>
</dbReference>
<accession>A0A7R9P508</accession>
<dbReference type="InterPro" id="IPR011333">
    <property type="entry name" value="SKP1/BTB/POZ_sf"/>
</dbReference>
<dbReference type="CDD" id="cd18186">
    <property type="entry name" value="BTB_POZ_ZBTB_KLHL-like"/>
    <property type="match status" value="1"/>
</dbReference>
<organism evidence="2">
    <name type="scientific">Timema californicum</name>
    <name type="common">California timema</name>
    <name type="synonym">Walking stick</name>
    <dbReference type="NCBI Taxonomy" id="61474"/>
    <lineage>
        <taxon>Eukaryota</taxon>
        <taxon>Metazoa</taxon>
        <taxon>Ecdysozoa</taxon>
        <taxon>Arthropoda</taxon>
        <taxon>Hexapoda</taxon>
        <taxon>Insecta</taxon>
        <taxon>Pterygota</taxon>
        <taxon>Neoptera</taxon>
        <taxon>Polyneoptera</taxon>
        <taxon>Phasmatodea</taxon>
        <taxon>Timematodea</taxon>
        <taxon>Timematoidea</taxon>
        <taxon>Timematidae</taxon>
        <taxon>Timema</taxon>
    </lineage>
</organism>
<dbReference type="Gene3D" id="3.30.710.10">
    <property type="entry name" value="Potassium Channel Kv1.1, Chain A"/>
    <property type="match status" value="1"/>
</dbReference>
<name>A0A7R9P508_TIMCA</name>
<gene>
    <name evidence="2" type="ORF">TCMB3V08_LOCUS2710</name>
</gene>
<dbReference type="InterPro" id="IPR000210">
    <property type="entry name" value="BTB/POZ_dom"/>
</dbReference>
<dbReference type="Pfam" id="PF00651">
    <property type="entry name" value="BTB"/>
    <property type="match status" value="1"/>
</dbReference>
<dbReference type="SUPFAM" id="SSF54695">
    <property type="entry name" value="POZ domain"/>
    <property type="match status" value="1"/>
</dbReference>
<evidence type="ECO:0000313" key="2">
    <source>
        <dbReference type="EMBL" id="CAD7569994.1"/>
    </source>
</evidence>
<proteinExistence type="predicted"/>
<protein>
    <submittedName>
        <fullName evidence="2">(California timema) hypothetical protein</fullName>
    </submittedName>
</protein>
<sequence length="89" mass="10408">MTKILSSLPLKYKSFRQDWLSMSENKQTIANLMSRLFDEETFRAHKSILAFSSPVFLAKFYENKEVDCKPVNVVEEQDIDPETFTVILE</sequence>
<reference evidence="2" key="1">
    <citation type="submission" date="2020-11" db="EMBL/GenBank/DDBJ databases">
        <authorList>
            <person name="Tran Van P."/>
        </authorList>
    </citation>
    <scope>NUCLEOTIDE SEQUENCE</scope>
</reference>
<dbReference type="PROSITE" id="PS50097">
    <property type="entry name" value="BTB"/>
    <property type="match status" value="1"/>
</dbReference>
<evidence type="ECO:0000259" key="1">
    <source>
        <dbReference type="PROSITE" id="PS50097"/>
    </source>
</evidence>
<feature type="domain" description="BTB" evidence="1">
    <location>
        <begin position="30"/>
        <end position="89"/>
    </location>
</feature>
<dbReference type="AlphaFoldDB" id="A0A7R9P508"/>